<sequence>MFDNFSGNVYNDTRINRRKKWCDTAWKGKYNEENLRFDYG</sequence>
<reference evidence="1 2" key="1">
    <citation type="submission" date="2009-08" db="EMBL/GenBank/DDBJ databases">
        <authorList>
            <person name="Weinstock G."/>
            <person name="Sodergren E."/>
            <person name="Clifton S."/>
            <person name="Fulton L."/>
            <person name="Fulton B."/>
            <person name="Courtney L."/>
            <person name="Fronick C."/>
            <person name="Harrison M."/>
            <person name="Strong C."/>
            <person name="Farmer C."/>
            <person name="Delahaunty K."/>
            <person name="Markovic C."/>
            <person name="Hall O."/>
            <person name="Minx P."/>
            <person name="Tomlinson C."/>
            <person name="Mitreva M."/>
            <person name="Nelson J."/>
            <person name="Hou S."/>
            <person name="Wollam A."/>
            <person name="Pepin K.H."/>
            <person name="Johnson M."/>
            <person name="Bhonagiri V."/>
            <person name="Nash W.E."/>
            <person name="Warren W."/>
            <person name="Chinwalla A."/>
            <person name="Mardis E.R."/>
            <person name="Wilson R.K."/>
        </authorList>
    </citation>
    <scope>NUCLEOTIDE SEQUENCE [LARGE SCALE GENOMIC DNA]</scope>
    <source>
        <strain evidence="1 2">L1-82</strain>
    </source>
</reference>
<dbReference type="AlphaFoldDB" id="C7GC77"/>
<dbReference type="EMBL" id="ABYJ02000111">
    <property type="protein sequence ID" value="EEV00565.1"/>
    <property type="molecule type" value="Genomic_DNA"/>
</dbReference>
<organism evidence="1 2">
    <name type="scientific">Roseburia intestinalis L1-82</name>
    <dbReference type="NCBI Taxonomy" id="536231"/>
    <lineage>
        <taxon>Bacteria</taxon>
        <taxon>Bacillati</taxon>
        <taxon>Bacillota</taxon>
        <taxon>Clostridia</taxon>
        <taxon>Lachnospirales</taxon>
        <taxon>Lachnospiraceae</taxon>
        <taxon>Roseburia</taxon>
    </lineage>
</organism>
<evidence type="ECO:0000313" key="2">
    <source>
        <dbReference type="Proteomes" id="UP000004828"/>
    </source>
</evidence>
<dbReference type="HOGENOM" id="CLU_3295866_0_0_9"/>
<proteinExistence type="predicted"/>
<gene>
    <name evidence="1" type="ORF">ROSINTL182_07512</name>
</gene>
<protein>
    <submittedName>
        <fullName evidence="1">Uncharacterized protein</fullName>
    </submittedName>
</protein>
<accession>C7GC77</accession>
<evidence type="ECO:0000313" key="1">
    <source>
        <dbReference type="EMBL" id="EEV00565.1"/>
    </source>
</evidence>
<comment type="caution">
    <text evidence="1">The sequence shown here is derived from an EMBL/GenBank/DDBJ whole genome shotgun (WGS) entry which is preliminary data.</text>
</comment>
<name>C7GC77_9FIRM</name>
<dbReference type="Proteomes" id="UP000004828">
    <property type="component" value="Unassembled WGS sequence"/>
</dbReference>